<dbReference type="EMBL" id="LNTA01000120">
    <property type="protein sequence ID" value="KWV13962.1"/>
    <property type="molecule type" value="Genomic_DNA"/>
</dbReference>
<dbReference type="Proteomes" id="UP000055854">
    <property type="component" value="Unassembled WGS sequence"/>
</dbReference>
<comment type="caution">
    <text evidence="1">The sequence shown here is derived from an EMBL/GenBank/DDBJ whole genome shotgun (WGS) entry which is preliminary data.</text>
</comment>
<protein>
    <submittedName>
        <fullName evidence="1">Uncharacterized protein</fullName>
    </submittedName>
</protein>
<organism evidence="1 2">
    <name type="scientific">Xanthomonas campestris pv. translucens</name>
    <dbReference type="NCBI Taxonomy" id="343"/>
    <lineage>
        <taxon>Bacteria</taxon>
        <taxon>Pseudomonadati</taxon>
        <taxon>Pseudomonadota</taxon>
        <taxon>Gammaproteobacteria</taxon>
        <taxon>Lysobacterales</taxon>
        <taxon>Lysobacteraceae</taxon>
        <taxon>Xanthomonas</taxon>
        <taxon>Xanthomonas translucens group</taxon>
    </lineage>
</organism>
<reference evidence="1 2" key="1">
    <citation type="submission" date="2015-11" db="EMBL/GenBank/DDBJ databases">
        <title>Long Read and Single Molecule DNA Sequencing Simplifies Genome Assembly and TAL Effector Gene Analysis of Xanthomonas translucens.</title>
        <authorList>
            <person name="Peng Z."/>
            <person name="Hu Y."/>
            <person name="Xie J."/>
            <person name="Potnis N."/>
            <person name="Akhunova A."/>
            <person name="Jones J."/>
            <person name="Liu Z."/>
            <person name="White F."/>
            <person name="Liu S."/>
        </authorList>
    </citation>
    <scope>NUCLEOTIDE SEQUENCE [LARGE SCALE GENOMIC DNA]</scope>
    <source>
        <strain evidence="1 2">B1</strain>
    </source>
</reference>
<name>A0A109HKM2_XANCT</name>
<dbReference type="RefSeq" id="WP_003474601.1">
    <property type="nucleotide sequence ID" value="NZ_JBHLYD010000002.1"/>
</dbReference>
<evidence type="ECO:0000313" key="1">
    <source>
        <dbReference type="EMBL" id="KWV13962.1"/>
    </source>
</evidence>
<gene>
    <name evidence="1" type="ORF">ATB53_04090</name>
</gene>
<accession>A0A109HKM2</accession>
<dbReference type="AlphaFoldDB" id="A0A109HKM2"/>
<sequence>MSASEAIKKINEDFEGAKEHWEEHFDKWTFVHTAPDGRLGPHIVEALAKLGEDNQQIKIGDCGYGEQIAQSFKFAANYRAQQANNAVPFNPGLYQ</sequence>
<evidence type="ECO:0000313" key="2">
    <source>
        <dbReference type="Proteomes" id="UP000055854"/>
    </source>
</evidence>
<proteinExistence type="predicted"/>